<reference evidence="1" key="4">
    <citation type="submission" date="2019-03" db="UniProtKB">
        <authorList>
            <consortium name="EnsemblPlants"/>
        </authorList>
    </citation>
    <scope>IDENTIFICATION</scope>
</reference>
<reference evidence="1" key="5">
    <citation type="journal article" date="2021" name="G3 (Bethesda)">
        <title>Aegilops tauschii genome assembly Aet v5.0 features greater sequence contiguity and improved annotation.</title>
        <authorList>
            <person name="Wang L."/>
            <person name="Zhu T."/>
            <person name="Rodriguez J.C."/>
            <person name="Deal K.R."/>
            <person name="Dubcovsky J."/>
            <person name="McGuire P.E."/>
            <person name="Lux T."/>
            <person name="Spannagl M."/>
            <person name="Mayer K.F.X."/>
            <person name="Baldrich P."/>
            <person name="Meyers B.C."/>
            <person name="Huo N."/>
            <person name="Gu Y.Q."/>
            <person name="Zhou H."/>
            <person name="Devos K.M."/>
            <person name="Bennetzen J.L."/>
            <person name="Unver T."/>
            <person name="Budak H."/>
            <person name="Gulick P.J."/>
            <person name="Galiba G."/>
            <person name="Kalapos B."/>
            <person name="Nelson D.R."/>
            <person name="Li P."/>
            <person name="You F.M."/>
            <person name="Luo M.C."/>
            <person name="Dvorak J."/>
        </authorList>
    </citation>
    <scope>NUCLEOTIDE SEQUENCE [LARGE SCALE GENOMIC DNA]</scope>
    <source>
        <strain evidence="1">cv. AL8/78</strain>
    </source>
</reference>
<dbReference type="Gramene" id="AET1Gv20557100.8">
    <property type="protein sequence ID" value="AET1Gv20557100.8"/>
    <property type="gene ID" value="AET1Gv20557100"/>
</dbReference>
<sequence>MLMEGKSIIICLHDCCTIDLSHVCSTNGKRHIHSCLLPVGSGQSKVASKQAGELSTPIRYLQLVSRQLSQQQARVAN</sequence>
<dbReference type="Proteomes" id="UP000015105">
    <property type="component" value="Chromosome 1D"/>
</dbReference>
<reference evidence="2" key="2">
    <citation type="journal article" date="2017" name="Nat. Plants">
        <title>The Aegilops tauschii genome reveals multiple impacts of transposons.</title>
        <authorList>
            <person name="Zhao G."/>
            <person name="Zou C."/>
            <person name="Li K."/>
            <person name="Wang K."/>
            <person name="Li T."/>
            <person name="Gao L."/>
            <person name="Zhang X."/>
            <person name="Wang H."/>
            <person name="Yang Z."/>
            <person name="Liu X."/>
            <person name="Jiang W."/>
            <person name="Mao L."/>
            <person name="Kong X."/>
            <person name="Jiao Y."/>
            <person name="Jia J."/>
        </authorList>
    </citation>
    <scope>NUCLEOTIDE SEQUENCE [LARGE SCALE GENOMIC DNA]</scope>
    <source>
        <strain evidence="2">cv. AL8/78</strain>
    </source>
</reference>
<evidence type="ECO:0000313" key="1">
    <source>
        <dbReference type="EnsemblPlants" id="AET1Gv20557100.8"/>
    </source>
</evidence>
<reference evidence="2" key="1">
    <citation type="journal article" date="2014" name="Science">
        <title>Ancient hybridizations among the ancestral genomes of bread wheat.</title>
        <authorList>
            <consortium name="International Wheat Genome Sequencing Consortium,"/>
            <person name="Marcussen T."/>
            <person name="Sandve S.R."/>
            <person name="Heier L."/>
            <person name="Spannagl M."/>
            <person name="Pfeifer M."/>
            <person name="Jakobsen K.S."/>
            <person name="Wulff B.B."/>
            <person name="Steuernagel B."/>
            <person name="Mayer K.F."/>
            <person name="Olsen O.A."/>
        </authorList>
    </citation>
    <scope>NUCLEOTIDE SEQUENCE [LARGE SCALE GENOMIC DNA]</scope>
    <source>
        <strain evidence="2">cv. AL8/78</strain>
    </source>
</reference>
<organism evidence="1 2">
    <name type="scientific">Aegilops tauschii subsp. strangulata</name>
    <name type="common">Goatgrass</name>
    <dbReference type="NCBI Taxonomy" id="200361"/>
    <lineage>
        <taxon>Eukaryota</taxon>
        <taxon>Viridiplantae</taxon>
        <taxon>Streptophyta</taxon>
        <taxon>Embryophyta</taxon>
        <taxon>Tracheophyta</taxon>
        <taxon>Spermatophyta</taxon>
        <taxon>Magnoliopsida</taxon>
        <taxon>Liliopsida</taxon>
        <taxon>Poales</taxon>
        <taxon>Poaceae</taxon>
        <taxon>BOP clade</taxon>
        <taxon>Pooideae</taxon>
        <taxon>Triticodae</taxon>
        <taxon>Triticeae</taxon>
        <taxon>Triticinae</taxon>
        <taxon>Aegilops</taxon>
    </lineage>
</organism>
<dbReference type="EnsemblPlants" id="AET1Gv20557100.8">
    <property type="protein sequence ID" value="AET1Gv20557100.8"/>
    <property type="gene ID" value="AET1Gv20557100"/>
</dbReference>
<keyword evidence="2" id="KW-1185">Reference proteome</keyword>
<proteinExistence type="predicted"/>
<evidence type="ECO:0000313" key="2">
    <source>
        <dbReference type="Proteomes" id="UP000015105"/>
    </source>
</evidence>
<protein>
    <submittedName>
        <fullName evidence="1">Uncharacterized protein</fullName>
    </submittedName>
</protein>
<dbReference type="AlphaFoldDB" id="A0A452YWR2"/>
<accession>A0A452YWR2</accession>
<reference evidence="1" key="3">
    <citation type="journal article" date="2017" name="Nature">
        <title>Genome sequence of the progenitor of the wheat D genome Aegilops tauschii.</title>
        <authorList>
            <person name="Luo M.C."/>
            <person name="Gu Y.Q."/>
            <person name="Puiu D."/>
            <person name="Wang H."/>
            <person name="Twardziok S.O."/>
            <person name="Deal K.R."/>
            <person name="Huo N."/>
            <person name="Zhu T."/>
            <person name="Wang L."/>
            <person name="Wang Y."/>
            <person name="McGuire P.E."/>
            <person name="Liu S."/>
            <person name="Long H."/>
            <person name="Ramasamy R.K."/>
            <person name="Rodriguez J.C."/>
            <person name="Van S.L."/>
            <person name="Yuan L."/>
            <person name="Wang Z."/>
            <person name="Xia Z."/>
            <person name="Xiao L."/>
            <person name="Anderson O.D."/>
            <person name="Ouyang S."/>
            <person name="Liang Y."/>
            <person name="Zimin A.V."/>
            <person name="Pertea G."/>
            <person name="Qi P."/>
            <person name="Bennetzen J.L."/>
            <person name="Dai X."/>
            <person name="Dawson M.W."/>
            <person name="Muller H.G."/>
            <person name="Kugler K."/>
            <person name="Rivarola-Duarte L."/>
            <person name="Spannagl M."/>
            <person name="Mayer K.F.X."/>
            <person name="Lu F.H."/>
            <person name="Bevan M.W."/>
            <person name="Leroy P."/>
            <person name="Li P."/>
            <person name="You F.M."/>
            <person name="Sun Q."/>
            <person name="Liu Z."/>
            <person name="Lyons E."/>
            <person name="Wicker T."/>
            <person name="Salzberg S.L."/>
            <person name="Devos K.M."/>
            <person name="Dvorak J."/>
        </authorList>
    </citation>
    <scope>NUCLEOTIDE SEQUENCE [LARGE SCALE GENOMIC DNA]</scope>
    <source>
        <strain evidence="1">cv. AL8/78</strain>
    </source>
</reference>
<name>A0A452YWR2_AEGTS</name>